<dbReference type="Proteomes" id="UP000271624">
    <property type="component" value="Unassembled WGS sequence"/>
</dbReference>
<dbReference type="AlphaFoldDB" id="A0A433V718"/>
<keyword evidence="2" id="KW-1185">Reference proteome</keyword>
<protein>
    <submittedName>
        <fullName evidence="1">Uncharacterized protein</fullName>
    </submittedName>
</protein>
<accession>A0A433V718</accession>
<comment type="caution">
    <text evidence="1">The sequence shown here is derived from an EMBL/GenBank/DDBJ whole genome shotgun (WGS) entry which is preliminary data.</text>
</comment>
<evidence type="ECO:0000313" key="2">
    <source>
        <dbReference type="Proteomes" id="UP000271624"/>
    </source>
</evidence>
<sequence length="82" mass="9641">MFNAAEIVELYQQHTEDTGQYTEQKTSTSLTTEDPQLKLEITEDLLRDHLSKWRLFHQDVEFDTSKYKNLVVIASNIKFCLC</sequence>
<dbReference type="EMBL" id="RSCL01000018">
    <property type="protein sequence ID" value="RUT01848.1"/>
    <property type="molecule type" value="Genomic_DNA"/>
</dbReference>
<proteinExistence type="predicted"/>
<gene>
    <name evidence="1" type="ORF">DSM106972_064710</name>
</gene>
<evidence type="ECO:0000313" key="1">
    <source>
        <dbReference type="EMBL" id="RUT01848.1"/>
    </source>
</evidence>
<reference evidence="1" key="2">
    <citation type="journal article" date="2019" name="Genome Biol. Evol.">
        <title>Day and night: Metabolic profiles and evolutionary relationships of six axenic non-marine cyanobacteria.</title>
        <authorList>
            <person name="Will S.E."/>
            <person name="Henke P."/>
            <person name="Boedeker C."/>
            <person name="Huang S."/>
            <person name="Brinkmann H."/>
            <person name="Rohde M."/>
            <person name="Jarek M."/>
            <person name="Friedl T."/>
            <person name="Seufert S."/>
            <person name="Schumacher M."/>
            <person name="Overmann J."/>
            <person name="Neumann-Schaal M."/>
            <person name="Petersen J."/>
        </authorList>
    </citation>
    <scope>NUCLEOTIDE SEQUENCE [LARGE SCALE GENOMIC DNA]</scope>
    <source>
        <strain evidence="1">PCC 7102</strain>
    </source>
</reference>
<reference evidence="1" key="1">
    <citation type="submission" date="2018-12" db="EMBL/GenBank/DDBJ databases">
        <authorList>
            <person name="Will S."/>
            <person name="Neumann-Schaal M."/>
            <person name="Henke P."/>
        </authorList>
    </citation>
    <scope>NUCLEOTIDE SEQUENCE</scope>
    <source>
        <strain evidence="1">PCC 7102</strain>
    </source>
</reference>
<name>A0A433V718_9CYAN</name>
<organism evidence="1 2">
    <name type="scientific">Dulcicalothrix desertica PCC 7102</name>
    <dbReference type="NCBI Taxonomy" id="232991"/>
    <lineage>
        <taxon>Bacteria</taxon>
        <taxon>Bacillati</taxon>
        <taxon>Cyanobacteriota</taxon>
        <taxon>Cyanophyceae</taxon>
        <taxon>Nostocales</taxon>
        <taxon>Calotrichaceae</taxon>
        <taxon>Dulcicalothrix</taxon>
    </lineage>
</organism>